<dbReference type="GO" id="GO:0015288">
    <property type="term" value="F:porin activity"/>
    <property type="evidence" value="ECO:0007669"/>
    <property type="project" value="TreeGrafter"/>
</dbReference>
<proteinExistence type="inferred from homology"/>
<keyword evidence="5" id="KW-0812">Transmembrane</keyword>
<feature type="coiled-coil region" evidence="8">
    <location>
        <begin position="242"/>
        <end position="273"/>
    </location>
</feature>
<evidence type="ECO:0000313" key="9">
    <source>
        <dbReference type="EMBL" id="HGT46655.1"/>
    </source>
</evidence>
<dbReference type="EMBL" id="DSVI01000004">
    <property type="protein sequence ID" value="HGT46655.1"/>
    <property type="molecule type" value="Genomic_DNA"/>
</dbReference>
<dbReference type="GO" id="GO:0009279">
    <property type="term" value="C:cell outer membrane"/>
    <property type="evidence" value="ECO:0007669"/>
    <property type="project" value="UniProtKB-SubCell"/>
</dbReference>
<dbReference type="Pfam" id="PF02321">
    <property type="entry name" value="OEP"/>
    <property type="match status" value="2"/>
</dbReference>
<keyword evidence="7" id="KW-0998">Cell outer membrane</keyword>
<evidence type="ECO:0000256" key="2">
    <source>
        <dbReference type="ARBA" id="ARBA00007613"/>
    </source>
</evidence>
<keyword evidence="8" id="KW-0175">Coiled coil</keyword>
<feature type="coiled-coil region" evidence="8">
    <location>
        <begin position="297"/>
        <end position="324"/>
    </location>
</feature>
<organism evidence="9">
    <name type="scientific">Ignavibacterium album</name>
    <dbReference type="NCBI Taxonomy" id="591197"/>
    <lineage>
        <taxon>Bacteria</taxon>
        <taxon>Pseudomonadati</taxon>
        <taxon>Ignavibacteriota</taxon>
        <taxon>Ignavibacteria</taxon>
        <taxon>Ignavibacteriales</taxon>
        <taxon>Ignavibacteriaceae</taxon>
        <taxon>Ignavibacterium</taxon>
    </lineage>
</organism>
<name>A0A832DIL1_9BACT</name>
<dbReference type="InterPro" id="IPR051906">
    <property type="entry name" value="TolC-like"/>
</dbReference>
<dbReference type="SUPFAM" id="SSF56954">
    <property type="entry name" value="Outer membrane efflux proteins (OEP)"/>
    <property type="match status" value="1"/>
</dbReference>
<evidence type="ECO:0000256" key="1">
    <source>
        <dbReference type="ARBA" id="ARBA00004442"/>
    </source>
</evidence>
<dbReference type="GO" id="GO:1990281">
    <property type="term" value="C:efflux pump complex"/>
    <property type="evidence" value="ECO:0007669"/>
    <property type="project" value="TreeGrafter"/>
</dbReference>
<comment type="caution">
    <text evidence="9">The sequence shown here is derived from an EMBL/GenBank/DDBJ whole genome shotgun (WGS) entry which is preliminary data.</text>
</comment>
<evidence type="ECO:0000256" key="6">
    <source>
        <dbReference type="ARBA" id="ARBA00023136"/>
    </source>
</evidence>
<dbReference type="AlphaFoldDB" id="A0A832DIL1"/>
<keyword evidence="3" id="KW-0813">Transport</keyword>
<keyword evidence="4" id="KW-1134">Transmembrane beta strand</keyword>
<comment type="subcellular location">
    <subcellularLocation>
        <location evidence="1">Cell outer membrane</location>
    </subcellularLocation>
</comment>
<dbReference type="PANTHER" id="PTHR30026:SF20">
    <property type="entry name" value="OUTER MEMBRANE PROTEIN TOLC"/>
    <property type="match status" value="1"/>
</dbReference>
<accession>A0A832DIL1</accession>
<reference evidence="9" key="1">
    <citation type="journal article" date="2020" name="mSystems">
        <title>Genome- and Community-Level Interaction Insights into Carbon Utilization and Element Cycling Functions of Hydrothermarchaeota in Hydrothermal Sediment.</title>
        <authorList>
            <person name="Zhou Z."/>
            <person name="Liu Y."/>
            <person name="Xu W."/>
            <person name="Pan J."/>
            <person name="Luo Z.H."/>
            <person name="Li M."/>
        </authorList>
    </citation>
    <scope>NUCLEOTIDE SEQUENCE [LARGE SCALE GENOMIC DNA]</scope>
    <source>
        <strain evidence="9">SpSt-500</strain>
    </source>
</reference>
<protein>
    <submittedName>
        <fullName evidence="9">TolC family protein</fullName>
    </submittedName>
</protein>
<evidence type="ECO:0000256" key="8">
    <source>
        <dbReference type="SAM" id="Coils"/>
    </source>
</evidence>
<sequence length="493" mass="56723">MNRYSFMESFMKKLIMILILINTLVFSQSIQLEDAIDFALKNNPQIKQYEAKLNQKEYQNLEALGNFFPQINFNYSYTHLNDPIGIDLDPIRQAMIQLQAKNQVEYTNIYNLLQGNPQLTDAQRGILFNQYSNQLNSLIPPFTKELKKQDYKTATLTGLQPIFAGGKLFAAKKYASLDEASAEMELKQIKDEVTKEVIKKYLAVVLLNDVIKIREQVVESVKKHRDRADKMLKQGIIANHNLLRAEVALADAEKNLFEEKNKLELAYLALKNEMGMDLNEQITVDDSLLFNEFNDSIESLLNQAKNENNILQLIELKKQQAEQKYNVERSSFLPTIAAFGKYELYPEYLSALEPRWAVGLTMNLNLFNGLRDYAKLQTADYLIEEVNSLQKNLEDKISLLVNKNYKDILNAKEKFDRNNSTISLATENLRLNEKRFETGLGTSLEVVDANLAYEKALIDSKSYLFDYYSNLTDLYTTVGDPQKVISILKNKEN</sequence>
<dbReference type="InterPro" id="IPR003423">
    <property type="entry name" value="OMP_efflux"/>
</dbReference>
<evidence type="ECO:0000256" key="5">
    <source>
        <dbReference type="ARBA" id="ARBA00022692"/>
    </source>
</evidence>
<dbReference type="PANTHER" id="PTHR30026">
    <property type="entry name" value="OUTER MEMBRANE PROTEIN TOLC"/>
    <property type="match status" value="1"/>
</dbReference>
<comment type="similarity">
    <text evidence="2">Belongs to the outer membrane factor (OMF) (TC 1.B.17) family.</text>
</comment>
<dbReference type="Gene3D" id="1.20.1600.10">
    <property type="entry name" value="Outer membrane efflux proteins (OEP)"/>
    <property type="match status" value="1"/>
</dbReference>
<gene>
    <name evidence="9" type="ORF">ENS56_01310</name>
</gene>
<evidence type="ECO:0000256" key="4">
    <source>
        <dbReference type="ARBA" id="ARBA00022452"/>
    </source>
</evidence>
<keyword evidence="6" id="KW-0472">Membrane</keyword>
<dbReference type="GO" id="GO:0015562">
    <property type="term" value="F:efflux transmembrane transporter activity"/>
    <property type="evidence" value="ECO:0007669"/>
    <property type="project" value="InterPro"/>
</dbReference>
<evidence type="ECO:0000256" key="3">
    <source>
        <dbReference type="ARBA" id="ARBA00022448"/>
    </source>
</evidence>
<evidence type="ECO:0000256" key="7">
    <source>
        <dbReference type="ARBA" id="ARBA00023237"/>
    </source>
</evidence>